<evidence type="ECO:0000256" key="2">
    <source>
        <dbReference type="ARBA" id="ARBA00009082"/>
    </source>
</evidence>
<evidence type="ECO:0000256" key="10">
    <source>
        <dbReference type="ARBA" id="ARBA00023273"/>
    </source>
</evidence>
<evidence type="ECO:0000256" key="1">
    <source>
        <dbReference type="ARBA" id="ARBA00004272"/>
    </source>
</evidence>
<gene>
    <name evidence="13" type="primary">100640277</name>
</gene>
<feature type="transmembrane region" description="Helical" evidence="12">
    <location>
        <begin position="20"/>
        <end position="43"/>
    </location>
</feature>
<dbReference type="eggNOG" id="KOG4838">
    <property type="taxonomic scope" value="Eukaryota"/>
</dbReference>
<name>A0A1X7VFG5_AMPQE</name>
<dbReference type="PANTHER" id="PTHR14605:SF1">
    <property type="entry name" value="TRANSMEMBRANE PROTEIN 231"/>
    <property type="match status" value="1"/>
</dbReference>
<dbReference type="GO" id="GO:0060271">
    <property type="term" value="P:cilium assembly"/>
    <property type="evidence" value="ECO:0007669"/>
    <property type="project" value="TreeGrafter"/>
</dbReference>
<evidence type="ECO:0000313" key="13">
    <source>
        <dbReference type="EnsemblMetazoa" id="Aqu2.1.38723_001"/>
    </source>
</evidence>
<evidence type="ECO:0000256" key="3">
    <source>
        <dbReference type="ARBA" id="ARBA00015087"/>
    </source>
</evidence>
<keyword evidence="4" id="KW-1003">Cell membrane</keyword>
<dbReference type="AlphaFoldDB" id="A0A1X7VFG5"/>
<evidence type="ECO:0000256" key="11">
    <source>
        <dbReference type="ARBA" id="ARBA00024803"/>
    </source>
</evidence>
<dbReference type="KEGG" id="aqu:100640277"/>
<reference evidence="13" key="2">
    <citation type="submission" date="2017-05" db="UniProtKB">
        <authorList>
            <consortium name="EnsemblMetazoa"/>
        </authorList>
    </citation>
    <scope>IDENTIFICATION</scope>
</reference>
<dbReference type="GO" id="GO:0060170">
    <property type="term" value="C:ciliary membrane"/>
    <property type="evidence" value="ECO:0007669"/>
    <property type="project" value="UniProtKB-SubCell"/>
</dbReference>
<sequence>MVLYRVFSTPHLIKHYSTVFSKATVFQIITYALVILAPFFIAYSTRDFWQYTSSYREQADIHFIGQWIFQVTTDASPIAKTWSSYNGLNRLLQDDTLSPLNSEISIPIVKFREQDYNYDRINDQLLLTIEYNELEYNITGIQGLLFFEVSLNSHASVTLQGLIHFSNSWSLPASHYWLLGDTLIYQRDPLPATGRLTTHNTTIYNDTSRLTQDNEIIGILKNYQQRNLSISLANRMDYWEYGTGSNFTAHISLTFPVQTLIYIPGLWQVLKFAWIQYLAILVIFYAVLSCVQSFVFQNQIILTVQARTDKKPHQR</sequence>
<evidence type="ECO:0000256" key="9">
    <source>
        <dbReference type="ARBA" id="ARBA00023180"/>
    </source>
</evidence>
<feature type="transmembrane region" description="Helical" evidence="12">
    <location>
        <begin position="274"/>
        <end position="295"/>
    </location>
</feature>
<dbReference type="InParanoid" id="A0A1X7VFG5"/>
<dbReference type="InterPro" id="IPR019306">
    <property type="entry name" value="TMEM231"/>
</dbReference>
<organism evidence="13">
    <name type="scientific">Amphimedon queenslandica</name>
    <name type="common">Sponge</name>
    <dbReference type="NCBI Taxonomy" id="400682"/>
    <lineage>
        <taxon>Eukaryota</taxon>
        <taxon>Metazoa</taxon>
        <taxon>Porifera</taxon>
        <taxon>Demospongiae</taxon>
        <taxon>Heteroscleromorpha</taxon>
        <taxon>Haplosclerida</taxon>
        <taxon>Niphatidae</taxon>
        <taxon>Amphimedon</taxon>
    </lineage>
</organism>
<dbReference type="FunCoup" id="A0A1X7VFG5">
    <property type="interactions" value="70"/>
</dbReference>
<evidence type="ECO:0000256" key="5">
    <source>
        <dbReference type="ARBA" id="ARBA00022692"/>
    </source>
</evidence>
<dbReference type="GO" id="GO:0035869">
    <property type="term" value="C:ciliary transition zone"/>
    <property type="evidence" value="ECO:0007669"/>
    <property type="project" value="TreeGrafter"/>
</dbReference>
<comment type="similarity">
    <text evidence="2">Belongs to the TMEM231 family.</text>
</comment>
<dbReference type="STRING" id="400682.A0A1X7VFG5"/>
<keyword evidence="5 12" id="KW-0812">Transmembrane</keyword>
<proteinExistence type="inferred from homology"/>
<dbReference type="Proteomes" id="UP000007879">
    <property type="component" value="Unassembled WGS sequence"/>
</dbReference>
<evidence type="ECO:0000256" key="4">
    <source>
        <dbReference type="ARBA" id="ARBA00022475"/>
    </source>
</evidence>
<dbReference type="OrthoDB" id="426438at2759"/>
<evidence type="ECO:0000313" key="14">
    <source>
        <dbReference type="Proteomes" id="UP000007879"/>
    </source>
</evidence>
<evidence type="ECO:0000256" key="7">
    <source>
        <dbReference type="ARBA" id="ARBA00023069"/>
    </source>
</evidence>
<evidence type="ECO:0000256" key="12">
    <source>
        <dbReference type="SAM" id="Phobius"/>
    </source>
</evidence>
<evidence type="ECO:0000256" key="6">
    <source>
        <dbReference type="ARBA" id="ARBA00022989"/>
    </source>
</evidence>
<evidence type="ECO:0000256" key="8">
    <source>
        <dbReference type="ARBA" id="ARBA00023136"/>
    </source>
</evidence>
<reference evidence="14" key="1">
    <citation type="journal article" date="2010" name="Nature">
        <title>The Amphimedon queenslandica genome and the evolution of animal complexity.</title>
        <authorList>
            <person name="Srivastava M."/>
            <person name="Simakov O."/>
            <person name="Chapman J."/>
            <person name="Fahey B."/>
            <person name="Gauthier M.E."/>
            <person name="Mitros T."/>
            <person name="Richards G.S."/>
            <person name="Conaco C."/>
            <person name="Dacre M."/>
            <person name="Hellsten U."/>
            <person name="Larroux C."/>
            <person name="Putnam N.H."/>
            <person name="Stanke M."/>
            <person name="Adamska M."/>
            <person name="Darling A."/>
            <person name="Degnan S.M."/>
            <person name="Oakley T.H."/>
            <person name="Plachetzki D.C."/>
            <person name="Zhai Y."/>
            <person name="Adamski M."/>
            <person name="Calcino A."/>
            <person name="Cummins S.F."/>
            <person name="Goodstein D.M."/>
            <person name="Harris C."/>
            <person name="Jackson D.J."/>
            <person name="Leys S.P."/>
            <person name="Shu S."/>
            <person name="Woodcroft B.J."/>
            <person name="Vervoort M."/>
            <person name="Kosik K.S."/>
            <person name="Manning G."/>
            <person name="Degnan B.M."/>
            <person name="Rokhsar D.S."/>
        </authorList>
    </citation>
    <scope>NUCLEOTIDE SEQUENCE [LARGE SCALE GENOMIC DNA]</scope>
</reference>
<dbReference type="OMA" id="PALYTRY"/>
<protein>
    <recommendedName>
        <fullName evidence="3">Transmembrane protein 231</fullName>
    </recommendedName>
</protein>
<keyword evidence="8 12" id="KW-0472">Membrane</keyword>
<dbReference type="PANTHER" id="PTHR14605">
    <property type="entry name" value="CHST5 PROTEIN"/>
    <property type="match status" value="1"/>
</dbReference>
<keyword evidence="10" id="KW-0966">Cell projection</keyword>
<dbReference type="EnsemblMetazoa" id="XM_003384338.3">
    <property type="protein sequence ID" value="XP_003384386.1"/>
    <property type="gene ID" value="LOC100640277"/>
</dbReference>
<keyword evidence="9" id="KW-0325">Glycoprotein</keyword>
<keyword evidence="7" id="KW-0969">Cilium</keyword>
<dbReference type="GO" id="GO:0032880">
    <property type="term" value="P:regulation of protein localization"/>
    <property type="evidence" value="ECO:0007669"/>
    <property type="project" value="TreeGrafter"/>
</dbReference>
<keyword evidence="6 12" id="KW-1133">Transmembrane helix</keyword>
<dbReference type="Pfam" id="PF10149">
    <property type="entry name" value="TM231"/>
    <property type="match status" value="1"/>
</dbReference>
<keyword evidence="14" id="KW-1185">Reference proteome</keyword>
<dbReference type="EnsemblMetazoa" id="Aqu2.1.38723_001">
    <property type="protein sequence ID" value="Aqu2.1.38723_001"/>
    <property type="gene ID" value="Aqu2.1.38723"/>
</dbReference>
<comment type="subcellular location">
    <subcellularLocation>
        <location evidence="1">Cell projection</location>
        <location evidence="1">Cilium membrane</location>
        <topology evidence="1">Multi-pass membrane protein</topology>
    </subcellularLocation>
</comment>
<comment type="function">
    <text evidence="11">Transmembrane component of the tectonic-like complex, a complex localized at the transition zone of primary cilia and acting as a barrier that prevents diffusion of transmembrane proteins between the cilia and plasma membranes. Required for ciliogenesis and sonic hedgehog/SHH signaling.</text>
</comment>
<accession>A0A1X7VFG5</accession>